<keyword evidence="1" id="KW-0732">Signal</keyword>
<feature type="chain" id="PRO_5039923308" evidence="1">
    <location>
        <begin position="23"/>
        <end position="158"/>
    </location>
</feature>
<evidence type="ECO:0000313" key="3">
    <source>
        <dbReference type="Proteomes" id="UP000821853"/>
    </source>
</evidence>
<comment type="caution">
    <text evidence="2">The sequence shown here is derived from an EMBL/GenBank/DDBJ whole genome shotgun (WGS) entry which is preliminary data.</text>
</comment>
<proteinExistence type="predicted"/>
<dbReference type="AlphaFoldDB" id="A0A9J6FG92"/>
<dbReference type="VEuPathDB" id="VectorBase:HLOH_063226"/>
<feature type="signal peptide" evidence="1">
    <location>
        <begin position="1"/>
        <end position="22"/>
    </location>
</feature>
<dbReference type="EMBL" id="JABSTR010000001">
    <property type="protein sequence ID" value="KAH9361368.1"/>
    <property type="molecule type" value="Genomic_DNA"/>
</dbReference>
<evidence type="ECO:0000313" key="2">
    <source>
        <dbReference type="EMBL" id="KAH9361368.1"/>
    </source>
</evidence>
<sequence length="158" mass="16791">MAGRFCSLQLLVLAALVGLCAAQTVERKVIRNPDGSITQMESSSWGHSTFNQESADTDGLISGRSGYVDSTGVNLDRHYTVDRNGQRRYIDAKDSKLKGPRPTFTMPNFGAGADDDFLAGRSGFGNLPGFGGNVPGFGGNVPGFGGNFPGFGPNRRRN</sequence>
<accession>A0A9J6FG92</accession>
<organism evidence="2 3">
    <name type="scientific">Haemaphysalis longicornis</name>
    <name type="common">Bush tick</name>
    <dbReference type="NCBI Taxonomy" id="44386"/>
    <lineage>
        <taxon>Eukaryota</taxon>
        <taxon>Metazoa</taxon>
        <taxon>Ecdysozoa</taxon>
        <taxon>Arthropoda</taxon>
        <taxon>Chelicerata</taxon>
        <taxon>Arachnida</taxon>
        <taxon>Acari</taxon>
        <taxon>Parasitiformes</taxon>
        <taxon>Ixodida</taxon>
        <taxon>Ixodoidea</taxon>
        <taxon>Ixodidae</taxon>
        <taxon>Haemaphysalinae</taxon>
        <taxon>Haemaphysalis</taxon>
    </lineage>
</organism>
<protein>
    <submittedName>
        <fullName evidence="2">Uncharacterized protein</fullName>
    </submittedName>
</protein>
<dbReference type="OrthoDB" id="6507804at2759"/>
<keyword evidence="3" id="KW-1185">Reference proteome</keyword>
<dbReference type="Proteomes" id="UP000821853">
    <property type="component" value="Chromosome 1"/>
</dbReference>
<reference evidence="2 3" key="1">
    <citation type="journal article" date="2020" name="Cell">
        <title>Large-Scale Comparative Analyses of Tick Genomes Elucidate Their Genetic Diversity and Vector Capacities.</title>
        <authorList>
            <consortium name="Tick Genome and Microbiome Consortium (TIGMIC)"/>
            <person name="Jia N."/>
            <person name="Wang J."/>
            <person name="Shi W."/>
            <person name="Du L."/>
            <person name="Sun Y."/>
            <person name="Zhan W."/>
            <person name="Jiang J.F."/>
            <person name="Wang Q."/>
            <person name="Zhang B."/>
            <person name="Ji P."/>
            <person name="Bell-Sakyi L."/>
            <person name="Cui X.M."/>
            <person name="Yuan T.T."/>
            <person name="Jiang B.G."/>
            <person name="Yang W.F."/>
            <person name="Lam T.T."/>
            <person name="Chang Q.C."/>
            <person name="Ding S.J."/>
            <person name="Wang X.J."/>
            <person name="Zhu J.G."/>
            <person name="Ruan X.D."/>
            <person name="Zhao L."/>
            <person name="Wei J.T."/>
            <person name="Ye R.Z."/>
            <person name="Que T.C."/>
            <person name="Du C.H."/>
            <person name="Zhou Y.H."/>
            <person name="Cheng J.X."/>
            <person name="Dai P.F."/>
            <person name="Guo W.B."/>
            <person name="Han X.H."/>
            <person name="Huang E.J."/>
            <person name="Li L.F."/>
            <person name="Wei W."/>
            <person name="Gao Y.C."/>
            <person name="Liu J.Z."/>
            <person name="Shao H.Z."/>
            <person name="Wang X."/>
            <person name="Wang C.C."/>
            <person name="Yang T.C."/>
            <person name="Huo Q.B."/>
            <person name="Li W."/>
            <person name="Chen H.Y."/>
            <person name="Chen S.E."/>
            <person name="Zhou L.G."/>
            <person name="Ni X.B."/>
            <person name="Tian J.H."/>
            <person name="Sheng Y."/>
            <person name="Liu T."/>
            <person name="Pan Y.S."/>
            <person name="Xia L.Y."/>
            <person name="Li J."/>
            <person name="Zhao F."/>
            <person name="Cao W.C."/>
        </authorList>
    </citation>
    <scope>NUCLEOTIDE SEQUENCE [LARGE SCALE GENOMIC DNA]</scope>
    <source>
        <strain evidence="2">HaeL-2018</strain>
    </source>
</reference>
<name>A0A9J6FG92_HAELO</name>
<evidence type="ECO:0000256" key="1">
    <source>
        <dbReference type="SAM" id="SignalP"/>
    </source>
</evidence>
<dbReference type="OMA" id="WRFFPPG"/>
<gene>
    <name evidence="2" type="ORF">HPB48_020262</name>
</gene>